<dbReference type="AlphaFoldDB" id="F0U5H0"/>
<evidence type="ECO:0000313" key="2">
    <source>
        <dbReference type="Proteomes" id="UP000008142"/>
    </source>
</evidence>
<proteinExistence type="predicted"/>
<dbReference type="Proteomes" id="UP000008142">
    <property type="component" value="Unassembled WGS sequence"/>
</dbReference>
<sequence length="126" mass="13800">MDQSIPRHSAPLSEFAVIDQLLANSADPPSPRAQTSHWQDGCVSTGPSEAKNLTLFLGVEGMGRGGAVFGFNILLSDRQSQPIMYKAIDVPTLWPDLARLFASSVIVRYASFCKKTHITIFNFCLD</sequence>
<name>F0U5H0_AJEC8</name>
<dbReference type="EMBL" id="DS990636">
    <property type="protein sequence ID" value="EGC41318.1"/>
    <property type="molecule type" value="Genomic_DNA"/>
</dbReference>
<dbReference type="HOGENOM" id="CLU_1980985_0_0_1"/>
<accession>F0U5H0</accession>
<reference evidence="2" key="1">
    <citation type="submission" date="2008-07" db="EMBL/GenBank/DDBJ databases">
        <title>Annotation of Ajellomyces capsulatus strain H88.</title>
        <authorList>
            <person name="Champion M."/>
            <person name="Cuomo C."/>
            <person name="Ma L.-J."/>
            <person name="Henn M.R."/>
            <person name="Sil A."/>
            <person name="Goldman B."/>
            <person name="Young S.K."/>
            <person name="Kodira C.D."/>
            <person name="Zeng Q."/>
            <person name="Koehrsen M."/>
            <person name="Alvarado L."/>
            <person name="Berlin A."/>
            <person name="Borenstein D."/>
            <person name="Chen Z."/>
            <person name="Engels R."/>
            <person name="Freedman E."/>
            <person name="Gellesch M."/>
            <person name="Goldberg J."/>
            <person name="Griggs A."/>
            <person name="Gujja S."/>
            <person name="Heiman D."/>
            <person name="Hepburn T."/>
            <person name="Howarth C."/>
            <person name="Jen D."/>
            <person name="Larson L."/>
            <person name="Lewis B."/>
            <person name="Mehta T."/>
            <person name="Park D."/>
            <person name="Pearson M."/>
            <person name="Roberts A."/>
            <person name="Saif S."/>
            <person name="Shea T."/>
            <person name="Shenoy N."/>
            <person name="Sisk P."/>
            <person name="Stolte C."/>
            <person name="Sykes S."/>
            <person name="Walk T."/>
            <person name="White J."/>
            <person name="Yandava C."/>
            <person name="Klein B."/>
            <person name="McEwen J.G."/>
            <person name="Puccia R."/>
            <person name="Goldman G.H."/>
            <person name="Felipe M.S."/>
            <person name="Nino-Vega G."/>
            <person name="San-Blas G."/>
            <person name="Taylor J."/>
            <person name="Mendoza L."/>
            <person name="Galagan J."/>
            <person name="Nusbaum C."/>
            <person name="Birren B."/>
        </authorList>
    </citation>
    <scope>NUCLEOTIDE SEQUENCE [LARGE SCALE GENOMIC DNA]</scope>
    <source>
        <strain evidence="2">H88</strain>
    </source>
</reference>
<organism evidence="2">
    <name type="scientific">Ajellomyces capsulatus (strain H88)</name>
    <name type="common">Darling's disease fungus</name>
    <name type="synonym">Histoplasma capsulatum</name>
    <dbReference type="NCBI Taxonomy" id="544711"/>
    <lineage>
        <taxon>Eukaryota</taxon>
        <taxon>Fungi</taxon>
        <taxon>Dikarya</taxon>
        <taxon>Ascomycota</taxon>
        <taxon>Pezizomycotina</taxon>
        <taxon>Eurotiomycetes</taxon>
        <taxon>Eurotiomycetidae</taxon>
        <taxon>Onygenales</taxon>
        <taxon>Ajellomycetaceae</taxon>
        <taxon>Histoplasma</taxon>
    </lineage>
</organism>
<evidence type="ECO:0000313" key="1">
    <source>
        <dbReference type="EMBL" id="EGC41318.1"/>
    </source>
</evidence>
<gene>
    <name evidence="1" type="ORF">HCEG_00680</name>
</gene>
<protein>
    <submittedName>
        <fullName evidence="1">Predicted protein</fullName>
    </submittedName>
</protein>